<dbReference type="InterPro" id="IPR000905">
    <property type="entry name" value="Gcp-like_dom"/>
</dbReference>
<evidence type="ECO:0000259" key="1">
    <source>
        <dbReference type="Pfam" id="PF00814"/>
    </source>
</evidence>
<evidence type="ECO:0000313" key="3">
    <source>
        <dbReference type="Proteomes" id="UP000178870"/>
    </source>
</evidence>
<dbReference type="EMBL" id="MGGP01000022">
    <property type="protein sequence ID" value="OGM31668.1"/>
    <property type="molecule type" value="Genomic_DNA"/>
</dbReference>
<organism evidence="2 3">
    <name type="scientific">Candidatus Woesebacteria bacterium RIFCSPHIGHO2_01_FULL_44_21</name>
    <dbReference type="NCBI Taxonomy" id="1802503"/>
    <lineage>
        <taxon>Bacteria</taxon>
        <taxon>Candidatus Woeseibacteriota</taxon>
    </lineage>
</organism>
<comment type="caution">
    <text evidence="2">The sequence shown here is derived from an EMBL/GenBank/DDBJ whole genome shotgun (WGS) entry which is preliminary data.</text>
</comment>
<dbReference type="Proteomes" id="UP000178870">
    <property type="component" value="Unassembled WGS sequence"/>
</dbReference>
<dbReference type="AlphaFoldDB" id="A0A1F7YY62"/>
<accession>A0A1F7YY62</accession>
<dbReference type="SUPFAM" id="SSF53067">
    <property type="entry name" value="Actin-like ATPase domain"/>
    <property type="match status" value="1"/>
</dbReference>
<dbReference type="Gene3D" id="3.30.420.40">
    <property type="match status" value="1"/>
</dbReference>
<protein>
    <recommendedName>
        <fullName evidence="1">Gcp-like domain-containing protein</fullName>
    </recommendedName>
</protein>
<sequence>MKLYIDTSSSEKIIIILGGKKFETDAKVKKAQALLPFIVETLKKEGKTLRDITEVEVNPGPGSFTGLRVGAAVGNALAWALKVPKPLDKIVYLL</sequence>
<evidence type="ECO:0000313" key="2">
    <source>
        <dbReference type="EMBL" id="OGM31668.1"/>
    </source>
</evidence>
<dbReference type="Pfam" id="PF00814">
    <property type="entry name" value="TsaD"/>
    <property type="match status" value="1"/>
</dbReference>
<proteinExistence type="predicted"/>
<dbReference type="InterPro" id="IPR043129">
    <property type="entry name" value="ATPase_NBD"/>
</dbReference>
<reference evidence="2 3" key="1">
    <citation type="journal article" date="2016" name="Nat. Commun.">
        <title>Thousands of microbial genomes shed light on interconnected biogeochemical processes in an aquifer system.</title>
        <authorList>
            <person name="Anantharaman K."/>
            <person name="Brown C.T."/>
            <person name="Hug L.A."/>
            <person name="Sharon I."/>
            <person name="Castelle C.J."/>
            <person name="Probst A.J."/>
            <person name="Thomas B.C."/>
            <person name="Singh A."/>
            <person name="Wilkins M.J."/>
            <person name="Karaoz U."/>
            <person name="Brodie E.L."/>
            <person name="Williams K.H."/>
            <person name="Hubbard S.S."/>
            <person name="Banfield J.F."/>
        </authorList>
    </citation>
    <scope>NUCLEOTIDE SEQUENCE [LARGE SCALE GENOMIC DNA]</scope>
</reference>
<feature type="domain" description="Gcp-like" evidence="1">
    <location>
        <begin position="29"/>
        <end position="84"/>
    </location>
</feature>
<gene>
    <name evidence="2" type="ORF">A2803_04535</name>
</gene>
<name>A0A1F7YY62_9BACT</name>